<sequence>MKIWYILFIIFSWMIYGQDATNDTTCETTCLSGPLGCSGRVAINPYCSCSHCAKSIWEPCGGKNWELGYCEKEQKCANITGEVLVEIPMIGICKYMRHYTAYKEFWEDDDEQCPEQSGCEMHTGVCDCITRRTCFPDFRYSSYETCKPYQAYLMDYYYAEGYTYEHPKPVCYSQGCDIIDDKCICETEGPCGRKYEFENRNKCNTALVEKICSNVTCPEVEQLKCPADSVASKPHTPPGECCPTIPSFCTCNFKKCNNTCPRRKRKIMIQPTNGVPGNCCDKFLCLH</sequence>
<gene>
    <name evidence="2" type="ORF">PECUL_23A045777</name>
</gene>
<proteinExistence type="predicted"/>
<protein>
    <submittedName>
        <fullName evidence="2">Uncharacterized protein</fullName>
    </submittedName>
</protein>
<dbReference type="EMBL" id="OW240921">
    <property type="protein sequence ID" value="CAH2319801.1"/>
    <property type="molecule type" value="Genomic_DNA"/>
</dbReference>
<name>A0AAD1T5Y9_PELCU</name>
<keyword evidence="3" id="KW-1185">Reference proteome</keyword>
<dbReference type="AlphaFoldDB" id="A0AAD1T5Y9"/>
<evidence type="ECO:0000313" key="2">
    <source>
        <dbReference type="EMBL" id="CAH2319801.1"/>
    </source>
</evidence>
<feature type="chain" id="PRO_5042257521" evidence="1">
    <location>
        <begin position="21"/>
        <end position="287"/>
    </location>
</feature>
<organism evidence="2 3">
    <name type="scientific">Pelobates cultripes</name>
    <name type="common">Western spadefoot toad</name>
    <dbReference type="NCBI Taxonomy" id="61616"/>
    <lineage>
        <taxon>Eukaryota</taxon>
        <taxon>Metazoa</taxon>
        <taxon>Chordata</taxon>
        <taxon>Craniata</taxon>
        <taxon>Vertebrata</taxon>
        <taxon>Euteleostomi</taxon>
        <taxon>Amphibia</taxon>
        <taxon>Batrachia</taxon>
        <taxon>Anura</taxon>
        <taxon>Pelobatoidea</taxon>
        <taxon>Pelobatidae</taxon>
        <taxon>Pelobates</taxon>
    </lineage>
</organism>
<reference evidence="2" key="1">
    <citation type="submission" date="2022-03" db="EMBL/GenBank/DDBJ databases">
        <authorList>
            <person name="Alioto T."/>
            <person name="Alioto T."/>
            <person name="Gomez Garrido J."/>
        </authorList>
    </citation>
    <scope>NUCLEOTIDE SEQUENCE</scope>
</reference>
<evidence type="ECO:0000313" key="3">
    <source>
        <dbReference type="Proteomes" id="UP001295444"/>
    </source>
</evidence>
<accession>A0AAD1T5Y9</accession>
<dbReference type="Proteomes" id="UP001295444">
    <property type="component" value="Chromosome 10"/>
</dbReference>
<feature type="signal peptide" evidence="1">
    <location>
        <begin position="1"/>
        <end position="20"/>
    </location>
</feature>
<evidence type="ECO:0000256" key="1">
    <source>
        <dbReference type="SAM" id="SignalP"/>
    </source>
</evidence>
<keyword evidence="1" id="KW-0732">Signal</keyword>